<evidence type="ECO:0000313" key="1">
    <source>
        <dbReference type="EMBL" id="EXJ13636.1"/>
    </source>
</evidence>
<dbReference type="AlphaFoldDB" id="W9V9R0"/>
<organism evidence="1 2">
    <name type="scientific">Imhoffiella purpurea</name>
    <dbReference type="NCBI Taxonomy" id="1249627"/>
    <lineage>
        <taxon>Bacteria</taxon>
        <taxon>Pseudomonadati</taxon>
        <taxon>Pseudomonadota</taxon>
        <taxon>Gammaproteobacteria</taxon>
        <taxon>Chromatiales</taxon>
        <taxon>Chromatiaceae</taxon>
        <taxon>Imhoffiella</taxon>
    </lineage>
</organism>
<dbReference type="EMBL" id="AONC01000062">
    <property type="protein sequence ID" value="EXJ13636.1"/>
    <property type="molecule type" value="Genomic_DNA"/>
</dbReference>
<gene>
    <name evidence="1" type="ORF">D779_3528</name>
</gene>
<dbReference type="Proteomes" id="UP000019460">
    <property type="component" value="Unassembled WGS sequence"/>
</dbReference>
<proteinExistence type="predicted"/>
<protein>
    <submittedName>
        <fullName evidence="1">Uncharacterized protein</fullName>
    </submittedName>
</protein>
<reference evidence="1 2" key="1">
    <citation type="submission" date="2012-11" db="EMBL/GenBank/DDBJ databases">
        <title>Genome assembly of Thiorhodococcus sp. AK35.</title>
        <authorList>
            <person name="Nupur N."/>
            <person name="Khatri I."/>
            <person name="Subramanian S."/>
            <person name="Pinnaka A."/>
        </authorList>
    </citation>
    <scope>NUCLEOTIDE SEQUENCE [LARGE SCALE GENOMIC DNA]</scope>
    <source>
        <strain evidence="1 2">AK35</strain>
    </source>
</reference>
<sequence length="52" mass="6211">MLTHLELLIVSSVASIFARMRRPLRTVRFVQALPGRRRSRFLRKSRLLPDHR</sequence>
<name>W9V9R0_9GAMM</name>
<evidence type="ECO:0000313" key="2">
    <source>
        <dbReference type="Proteomes" id="UP000019460"/>
    </source>
</evidence>
<comment type="caution">
    <text evidence="1">The sequence shown here is derived from an EMBL/GenBank/DDBJ whole genome shotgun (WGS) entry which is preliminary data.</text>
</comment>
<accession>W9V9R0</accession>
<keyword evidence="2" id="KW-1185">Reference proteome</keyword>